<dbReference type="EMBL" id="GBRH01221361">
    <property type="protein sequence ID" value="JAD76534.1"/>
    <property type="molecule type" value="Transcribed_RNA"/>
</dbReference>
<protein>
    <submittedName>
        <fullName evidence="1">Uncharacterized protein</fullName>
    </submittedName>
</protein>
<evidence type="ECO:0000313" key="1">
    <source>
        <dbReference type="EMBL" id="JAD76534.1"/>
    </source>
</evidence>
<sequence length="14" mass="1763">MIRCKGGLDQRNWW</sequence>
<organism evidence="1">
    <name type="scientific">Arundo donax</name>
    <name type="common">Giant reed</name>
    <name type="synonym">Donax arundinaceus</name>
    <dbReference type="NCBI Taxonomy" id="35708"/>
    <lineage>
        <taxon>Eukaryota</taxon>
        <taxon>Viridiplantae</taxon>
        <taxon>Streptophyta</taxon>
        <taxon>Embryophyta</taxon>
        <taxon>Tracheophyta</taxon>
        <taxon>Spermatophyta</taxon>
        <taxon>Magnoliopsida</taxon>
        <taxon>Liliopsida</taxon>
        <taxon>Poales</taxon>
        <taxon>Poaceae</taxon>
        <taxon>PACMAD clade</taxon>
        <taxon>Arundinoideae</taxon>
        <taxon>Arundineae</taxon>
        <taxon>Arundo</taxon>
    </lineage>
</organism>
<reference evidence="1" key="1">
    <citation type="submission" date="2014-09" db="EMBL/GenBank/DDBJ databases">
        <authorList>
            <person name="Magalhaes I.L.F."/>
            <person name="Oliveira U."/>
            <person name="Santos F.R."/>
            <person name="Vidigal T.H.D.A."/>
            <person name="Brescovit A.D."/>
            <person name="Santos A.J."/>
        </authorList>
    </citation>
    <scope>NUCLEOTIDE SEQUENCE</scope>
    <source>
        <tissue evidence="1">Shoot tissue taken approximately 20 cm above the soil surface</tissue>
    </source>
</reference>
<accession>A0A0A9CJQ5</accession>
<name>A0A0A9CJQ5_ARUDO</name>
<proteinExistence type="predicted"/>
<reference evidence="1" key="2">
    <citation type="journal article" date="2015" name="Data Brief">
        <title>Shoot transcriptome of the giant reed, Arundo donax.</title>
        <authorList>
            <person name="Barrero R.A."/>
            <person name="Guerrero F.D."/>
            <person name="Moolhuijzen P."/>
            <person name="Goolsby J.A."/>
            <person name="Tidwell J."/>
            <person name="Bellgard S.E."/>
            <person name="Bellgard M.I."/>
        </authorList>
    </citation>
    <scope>NUCLEOTIDE SEQUENCE</scope>
    <source>
        <tissue evidence="1">Shoot tissue taken approximately 20 cm above the soil surface</tissue>
    </source>
</reference>